<dbReference type="Proteomes" id="UP000785679">
    <property type="component" value="Unassembled WGS sequence"/>
</dbReference>
<name>A0A8J8NNV6_HALGN</name>
<evidence type="ECO:0000256" key="1">
    <source>
        <dbReference type="SAM" id="Phobius"/>
    </source>
</evidence>
<gene>
    <name evidence="2" type="ORF">FGO68_gene13067</name>
</gene>
<keyword evidence="1" id="KW-0812">Transmembrane</keyword>
<keyword evidence="3" id="KW-1185">Reference proteome</keyword>
<proteinExistence type="predicted"/>
<accession>A0A8J8NNV6</accession>
<evidence type="ECO:0000313" key="3">
    <source>
        <dbReference type="Proteomes" id="UP000785679"/>
    </source>
</evidence>
<keyword evidence="1" id="KW-1133">Transmembrane helix</keyword>
<evidence type="ECO:0000313" key="2">
    <source>
        <dbReference type="EMBL" id="TNV77679.1"/>
    </source>
</evidence>
<dbReference type="AlphaFoldDB" id="A0A8J8NNV6"/>
<keyword evidence="1" id="KW-0472">Membrane</keyword>
<sequence>MLMKEEATSLGLIIDDLKYSQVQSIKNIEELNSKLAVLQSHLNATIQALARVSLNYGTQIDLIQKQNQHLQANLTQSKLSDQANSEELIKALSYFKIAHYVIFFLVAFIIGISAYYICLHQRFLKSKASNGDYVPASSINQLGNPTLA</sequence>
<comment type="caution">
    <text evidence="2">The sequence shown here is derived from an EMBL/GenBank/DDBJ whole genome shotgun (WGS) entry which is preliminary data.</text>
</comment>
<dbReference type="EMBL" id="RRYP01011511">
    <property type="protein sequence ID" value="TNV77679.1"/>
    <property type="molecule type" value="Genomic_DNA"/>
</dbReference>
<reference evidence="2" key="1">
    <citation type="submission" date="2019-06" db="EMBL/GenBank/DDBJ databases">
        <authorList>
            <person name="Zheng W."/>
        </authorList>
    </citation>
    <scope>NUCLEOTIDE SEQUENCE</scope>
    <source>
        <strain evidence="2">QDHG01</strain>
    </source>
</reference>
<protein>
    <submittedName>
        <fullName evidence="2">Uncharacterized protein</fullName>
    </submittedName>
</protein>
<feature type="transmembrane region" description="Helical" evidence="1">
    <location>
        <begin position="97"/>
        <end position="118"/>
    </location>
</feature>
<organism evidence="2 3">
    <name type="scientific">Halteria grandinella</name>
    <dbReference type="NCBI Taxonomy" id="5974"/>
    <lineage>
        <taxon>Eukaryota</taxon>
        <taxon>Sar</taxon>
        <taxon>Alveolata</taxon>
        <taxon>Ciliophora</taxon>
        <taxon>Intramacronucleata</taxon>
        <taxon>Spirotrichea</taxon>
        <taxon>Stichotrichia</taxon>
        <taxon>Sporadotrichida</taxon>
        <taxon>Halteriidae</taxon>
        <taxon>Halteria</taxon>
    </lineage>
</organism>